<gene>
    <name evidence="4" type="ORF">NE237_010891</name>
</gene>
<dbReference type="GO" id="GO:0006364">
    <property type="term" value="P:rRNA processing"/>
    <property type="evidence" value="ECO:0007669"/>
    <property type="project" value="TreeGrafter"/>
</dbReference>
<dbReference type="GO" id="GO:0033204">
    <property type="term" value="F:ribonuclease P RNA binding"/>
    <property type="evidence" value="ECO:0007669"/>
    <property type="project" value="InterPro"/>
</dbReference>
<dbReference type="AlphaFoldDB" id="A0A9Q0L0M1"/>
<name>A0A9Q0L0M1_9MAGN</name>
<reference evidence="4" key="1">
    <citation type="journal article" date="2023" name="Plant J.">
        <title>The genome of the king protea, Protea cynaroides.</title>
        <authorList>
            <person name="Chang J."/>
            <person name="Duong T.A."/>
            <person name="Schoeman C."/>
            <person name="Ma X."/>
            <person name="Roodt D."/>
            <person name="Barker N."/>
            <person name="Li Z."/>
            <person name="Van de Peer Y."/>
            <person name="Mizrachi E."/>
        </authorList>
    </citation>
    <scope>NUCLEOTIDE SEQUENCE</scope>
    <source>
        <tissue evidence="4">Young leaves</tissue>
    </source>
</reference>
<dbReference type="SMART" id="SM00538">
    <property type="entry name" value="POP4"/>
    <property type="match status" value="1"/>
</dbReference>
<dbReference type="SUPFAM" id="SSF101744">
    <property type="entry name" value="Rof/RNase P subunit-like"/>
    <property type="match status" value="1"/>
</dbReference>
<dbReference type="Gene3D" id="2.30.30.210">
    <property type="entry name" value="Ribonuclease P/MRP, subunit p29"/>
    <property type="match status" value="1"/>
</dbReference>
<dbReference type="Pfam" id="PF01868">
    <property type="entry name" value="RNase_P-MRP_p29"/>
    <property type="match status" value="1"/>
</dbReference>
<dbReference type="InterPro" id="IPR036980">
    <property type="entry name" value="RNase_P/MRP_Rpp29_sf"/>
</dbReference>
<organism evidence="4 5">
    <name type="scientific">Protea cynaroides</name>
    <dbReference type="NCBI Taxonomy" id="273540"/>
    <lineage>
        <taxon>Eukaryota</taxon>
        <taxon>Viridiplantae</taxon>
        <taxon>Streptophyta</taxon>
        <taxon>Embryophyta</taxon>
        <taxon>Tracheophyta</taxon>
        <taxon>Spermatophyta</taxon>
        <taxon>Magnoliopsida</taxon>
        <taxon>Proteales</taxon>
        <taxon>Proteaceae</taxon>
        <taxon>Protea</taxon>
    </lineage>
</organism>
<protein>
    <submittedName>
        <fullName evidence="4">Uncharacterized protein</fullName>
    </submittedName>
</protein>
<comment type="subcellular location">
    <subcellularLocation>
        <location evidence="1">Nucleus</location>
    </subcellularLocation>
</comment>
<evidence type="ECO:0000256" key="1">
    <source>
        <dbReference type="ARBA" id="ARBA00004123"/>
    </source>
</evidence>
<dbReference type="Proteomes" id="UP001141806">
    <property type="component" value="Unassembled WGS sequence"/>
</dbReference>
<dbReference type="OrthoDB" id="124041at2759"/>
<dbReference type="GO" id="GO:0030677">
    <property type="term" value="C:ribonuclease P complex"/>
    <property type="evidence" value="ECO:0007669"/>
    <property type="project" value="InterPro"/>
</dbReference>
<dbReference type="PANTHER" id="PTHR13348:SF0">
    <property type="entry name" value="RIBONUCLEASE P PROTEIN SUBUNIT P29"/>
    <property type="match status" value="1"/>
</dbReference>
<accession>A0A9Q0L0M1</accession>
<dbReference type="GO" id="GO:0000172">
    <property type="term" value="C:ribonuclease MRP complex"/>
    <property type="evidence" value="ECO:0007669"/>
    <property type="project" value="InterPro"/>
</dbReference>
<feature type="compositionally biased region" description="Polar residues" evidence="3">
    <location>
        <begin position="86"/>
        <end position="97"/>
    </location>
</feature>
<evidence type="ECO:0000256" key="2">
    <source>
        <dbReference type="ARBA" id="ARBA00006181"/>
    </source>
</evidence>
<dbReference type="InterPro" id="IPR023534">
    <property type="entry name" value="Rof/RNase_P-like"/>
</dbReference>
<dbReference type="EMBL" id="JAMYWD010000002">
    <property type="protein sequence ID" value="KAJ4980111.1"/>
    <property type="molecule type" value="Genomic_DNA"/>
</dbReference>
<evidence type="ECO:0000313" key="4">
    <source>
        <dbReference type="EMBL" id="KAJ4980111.1"/>
    </source>
</evidence>
<comment type="caution">
    <text evidence="4">The sequence shown here is derived from an EMBL/GenBank/DDBJ whole genome shotgun (WGS) entry which is preliminary data.</text>
</comment>
<comment type="similarity">
    <text evidence="2">Belongs to the eukaryotic/archaeal RNase P protein component 1 family.</text>
</comment>
<keyword evidence="5" id="KW-1185">Reference proteome</keyword>
<feature type="region of interest" description="Disordered" evidence="3">
    <location>
        <begin position="29"/>
        <end position="50"/>
    </location>
</feature>
<feature type="region of interest" description="Disordered" evidence="3">
    <location>
        <begin position="78"/>
        <end position="103"/>
    </location>
</feature>
<dbReference type="InterPro" id="IPR016848">
    <property type="entry name" value="RNase_P/MRP_Rpp29-subunit"/>
</dbReference>
<evidence type="ECO:0000256" key="3">
    <source>
        <dbReference type="SAM" id="MobiDB-lite"/>
    </source>
</evidence>
<sequence length="321" mass="35958">MSTGGSSVISDQKRRTLEALERRFAVAKAEVLHQQQDKKKRPREDEEEGRNIRCSIVTPLACETDVSVALASSSVPSSHKVHFSYSGHTPSRGTTGVSDVESNEPAYSQLSQPVHENLLSSNIELSSKRVSQVDRIMHELLLNGDLAQKYMQGSRSMKIDNWLLLDNLVQGRGVSVGPHIKALQNCPKRSKKHMSIRQHKQCSTFDLPQEFHNFDTFKPMHDIWKDYIMQLLKNSGGNQLAQCLLTADLHGAILLVAECKITAFNGASGIMIRETAETFGIITKDNKFRVVPKRASVFIFQADCWRLTLHGDKFASRDLSL</sequence>
<dbReference type="GO" id="GO:0001682">
    <property type="term" value="P:tRNA 5'-leader removal"/>
    <property type="evidence" value="ECO:0007669"/>
    <property type="project" value="InterPro"/>
</dbReference>
<evidence type="ECO:0000313" key="5">
    <source>
        <dbReference type="Proteomes" id="UP001141806"/>
    </source>
</evidence>
<proteinExistence type="inferred from homology"/>
<dbReference type="InterPro" id="IPR002730">
    <property type="entry name" value="Rpp29/RNP1"/>
</dbReference>
<dbReference type="PANTHER" id="PTHR13348">
    <property type="entry name" value="RIBONUCLEASE P SUBUNIT P29"/>
    <property type="match status" value="1"/>
</dbReference>
<dbReference type="GO" id="GO:0005634">
    <property type="term" value="C:nucleus"/>
    <property type="evidence" value="ECO:0007669"/>
    <property type="project" value="UniProtKB-SubCell"/>
</dbReference>